<dbReference type="EMBL" id="JABWDY010000158">
    <property type="protein sequence ID" value="KAF5208317.1"/>
    <property type="molecule type" value="Genomic_DNA"/>
</dbReference>
<dbReference type="GO" id="GO:0045333">
    <property type="term" value="P:cellular respiration"/>
    <property type="evidence" value="ECO:0007669"/>
    <property type="project" value="InterPro"/>
</dbReference>
<sequence>PVPGTCNVHFLVDFKFHSPLYRQAASTFFKDVVSRLISSFSDRCRLIYGPGIKVP</sequence>
<dbReference type="Gene3D" id="3.30.530.20">
    <property type="match status" value="1"/>
</dbReference>
<accession>A0A7J6XGK2</accession>
<feature type="non-terminal residue" evidence="1">
    <location>
        <position position="55"/>
    </location>
</feature>
<dbReference type="AlphaFoldDB" id="A0A7J6XGK2"/>
<reference evidence="1 2" key="1">
    <citation type="submission" date="2020-06" db="EMBL/GenBank/DDBJ databases">
        <title>Transcriptomic and genomic resources for Thalictrum thalictroides and T. hernandezii: Facilitating candidate gene discovery in an emerging model plant lineage.</title>
        <authorList>
            <person name="Arias T."/>
            <person name="Riano-Pachon D.M."/>
            <person name="Di Stilio V.S."/>
        </authorList>
    </citation>
    <scope>NUCLEOTIDE SEQUENCE [LARGE SCALE GENOMIC DNA]</scope>
    <source>
        <strain evidence="2">cv. WT478/WT964</strain>
        <tissue evidence="1">Leaves</tissue>
    </source>
</reference>
<dbReference type="InterPro" id="IPR044996">
    <property type="entry name" value="COQ10-like"/>
</dbReference>
<comment type="caution">
    <text evidence="1">The sequence shown here is derived from an EMBL/GenBank/DDBJ whole genome shotgun (WGS) entry which is preliminary data.</text>
</comment>
<dbReference type="GO" id="GO:0005739">
    <property type="term" value="C:mitochondrion"/>
    <property type="evidence" value="ECO:0007669"/>
    <property type="project" value="TreeGrafter"/>
</dbReference>
<evidence type="ECO:0000313" key="1">
    <source>
        <dbReference type="EMBL" id="KAF5208317.1"/>
    </source>
</evidence>
<dbReference type="PANTHER" id="PTHR12901:SF10">
    <property type="entry name" value="COENZYME Q-BINDING PROTEIN COQ10, MITOCHONDRIAL"/>
    <property type="match status" value="1"/>
</dbReference>
<keyword evidence="2" id="KW-1185">Reference proteome</keyword>
<proteinExistence type="predicted"/>
<dbReference type="OrthoDB" id="930800at2759"/>
<dbReference type="Proteomes" id="UP000554482">
    <property type="component" value="Unassembled WGS sequence"/>
</dbReference>
<dbReference type="GO" id="GO:0048039">
    <property type="term" value="F:ubiquinone binding"/>
    <property type="evidence" value="ECO:0007669"/>
    <property type="project" value="InterPro"/>
</dbReference>
<gene>
    <name evidence="1" type="ORF">FRX31_002098</name>
</gene>
<name>A0A7J6XGK2_THATH</name>
<evidence type="ECO:0000313" key="2">
    <source>
        <dbReference type="Proteomes" id="UP000554482"/>
    </source>
</evidence>
<dbReference type="PANTHER" id="PTHR12901">
    <property type="entry name" value="SPERM PROTEIN HOMOLOG"/>
    <property type="match status" value="1"/>
</dbReference>
<dbReference type="InterPro" id="IPR023393">
    <property type="entry name" value="START-like_dom_sf"/>
</dbReference>
<organism evidence="1 2">
    <name type="scientific">Thalictrum thalictroides</name>
    <name type="common">Rue-anemone</name>
    <name type="synonym">Anemone thalictroides</name>
    <dbReference type="NCBI Taxonomy" id="46969"/>
    <lineage>
        <taxon>Eukaryota</taxon>
        <taxon>Viridiplantae</taxon>
        <taxon>Streptophyta</taxon>
        <taxon>Embryophyta</taxon>
        <taxon>Tracheophyta</taxon>
        <taxon>Spermatophyta</taxon>
        <taxon>Magnoliopsida</taxon>
        <taxon>Ranunculales</taxon>
        <taxon>Ranunculaceae</taxon>
        <taxon>Thalictroideae</taxon>
        <taxon>Thalictrum</taxon>
    </lineage>
</organism>
<protein>
    <submittedName>
        <fullName evidence="1">Polyketide cyclase / dehydrase and lipid transport protein</fullName>
    </submittedName>
</protein>